<evidence type="ECO:0000256" key="6">
    <source>
        <dbReference type="ARBA" id="ARBA00022971"/>
    </source>
</evidence>
<comment type="subcellular location">
    <subcellularLocation>
        <location evidence="2 10">Cell membrane</location>
        <topology evidence="2 10">Multi-pass membrane protein</topology>
    </subcellularLocation>
</comment>
<keyword evidence="6 10" id="KW-0184">Conjugation</keyword>
<dbReference type="OrthoDB" id="5356111at2759"/>
<evidence type="ECO:0000313" key="12">
    <source>
        <dbReference type="EMBL" id="KAA6414602.1"/>
    </source>
</evidence>
<dbReference type="EMBL" id="VXIT01000002">
    <property type="protein sequence ID" value="KAA6414602.1"/>
    <property type="molecule type" value="Genomic_DNA"/>
</dbReference>
<dbReference type="InterPro" id="IPR026777">
    <property type="entry name" value="PRM1"/>
</dbReference>
<organism evidence="12 13">
    <name type="scientific">Lasallia pustulata</name>
    <dbReference type="NCBI Taxonomy" id="136370"/>
    <lineage>
        <taxon>Eukaryota</taxon>
        <taxon>Fungi</taxon>
        <taxon>Dikarya</taxon>
        <taxon>Ascomycota</taxon>
        <taxon>Pezizomycotina</taxon>
        <taxon>Lecanoromycetes</taxon>
        <taxon>OSLEUM clade</taxon>
        <taxon>Umbilicariomycetidae</taxon>
        <taxon>Umbilicariales</taxon>
        <taxon>Umbilicariaceae</taxon>
        <taxon>Lasallia</taxon>
    </lineage>
</organism>
<evidence type="ECO:0000256" key="7">
    <source>
        <dbReference type="ARBA" id="ARBA00022989"/>
    </source>
</evidence>
<dbReference type="GO" id="GO:0043332">
    <property type="term" value="C:mating projection tip"/>
    <property type="evidence" value="ECO:0007669"/>
    <property type="project" value="UniProtKB-UniRule"/>
</dbReference>
<feature type="transmembrane region" description="Helical" evidence="10">
    <location>
        <begin position="407"/>
        <end position="430"/>
    </location>
</feature>
<proteinExistence type="inferred from homology"/>
<evidence type="ECO:0000256" key="4">
    <source>
        <dbReference type="ARBA" id="ARBA00022475"/>
    </source>
</evidence>
<evidence type="ECO:0000256" key="9">
    <source>
        <dbReference type="ARBA" id="ARBA00023180"/>
    </source>
</evidence>
<feature type="transmembrane region" description="Helical" evidence="10">
    <location>
        <begin position="133"/>
        <end position="152"/>
    </location>
</feature>
<evidence type="ECO:0000256" key="2">
    <source>
        <dbReference type="ARBA" id="ARBA00004651"/>
    </source>
</evidence>
<evidence type="ECO:0000313" key="13">
    <source>
        <dbReference type="Proteomes" id="UP000324767"/>
    </source>
</evidence>
<dbReference type="PANTHER" id="PTHR31030:SF1">
    <property type="entry name" value="PLASMA MEMBRANE FUSION PROTEIN PRM1"/>
    <property type="match status" value="1"/>
</dbReference>
<name>A0A5M8PZR4_9LECA</name>
<evidence type="ECO:0000256" key="10">
    <source>
        <dbReference type="RuleBase" id="RU366035"/>
    </source>
</evidence>
<dbReference type="GO" id="GO:0005886">
    <property type="term" value="C:plasma membrane"/>
    <property type="evidence" value="ECO:0007669"/>
    <property type="project" value="UniProtKB-SubCell"/>
</dbReference>
<evidence type="ECO:0000256" key="8">
    <source>
        <dbReference type="ARBA" id="ARBA00023136"/>
    </source>
</evidence>
<dbReference type="Proteomes" id="UP000324767">
    <property type="component" value="Unassembled WGS sequence"/>
</dbReference>
<keyword evidence="5 10" id="KW-0812">Transmembrane</keyword>
<dbReference type="PANTHER" id="PTHR31030">
    <property type="entry name" value="PLASMA MEMBRANE FUSION PROTEIN PRM1"/>
    <property type="match status" value="1"/>
</dbReference>
<comment type="function">
    <text evidence="1 10">Involved in cell fusion during mating by stabilizing the plasma membrane fusion event.</text>
</comment>
<reference evidence="12 13" key="1">
    <citation type="submission" date="2019-09" db="EMBL/GenBank/DDBJ databases">
        <title>The hologenome of the rock-dwelling lichen Lasallia pustulata.</title>
        <authorList>
            <person name="Greshake Tzovaras B."/>
            <person name="Segers F."/>
            <person name="Bicker A."/>
            <person name="Dal Grande F."/>
            <person name="Otte J."/>
            <person name="Hankeln T."/>
            <person name="Schmitt I."/>
            <person name="Ebersberger I."/>
        </authorList>
    </citation>
    <scope>NUCLEOTIDE SEQUENCE [LARGE SCALE GENOMIC DNA]</scope>
    <source>
        <strain evidence="12">A1-1</strain>
    </source>
</reference>
<comment type="caution">
    <text evidence="10">Lacks conserved residue(s) required for the propagation of feature annotation.</text>
</comment>
<protein>
    <recommendedName>
        <fullName evidence="10">Plasma membrane fusion protein PRM1</fullName>
    </recommendedName>
</protein>
<sequence>MSSATNHNISTFPAVPPSLSAGDHGMRDYYAAQDTSRPSPYTAPDITPYLGLRARLSQVWINRWTILLLLVLVRTLIAISGLHYDLDSAKTQALSACSGVEDMGSAMASMPHYMSQGVNELTAHGVDKAVNGLMSMLLLSITGVEEIVVFYINMLTSTYVCLITLAVSGSLHVALKVIEDASNFLNQTLGSIGHDLSTGVDDFVKDLNKFTSALDSIPKILGSPGSIPTINVNSTLDALNHVALPSGLDEGLAKMNASIPDFAQVNNFTNNAIRFPFEEVKKLINTSITTFHMNRSLFPVPRKEQLTFCSDNDGIATFFDELSHIANLARKIFVVVLLIAAILACIPMAYREIMRWRTMQKRAQLVGQNAVDKVDVVYIASRPYTSGAGIKAAAKFKSTKKQLLTRWVIAYSTSAPALFVLSLGLAGLFACLCQYTILKAIEKEAPALEQEVGDFAGKVVNALNNASEQWAIGTNHAITTTNDDINKDVFGWVNTTTGALNDTLNVFVDGMTDALNVTFGGTVLYDPIMEVMNCLIGLKIAGIQKGLDWVSDNAKVEFPTLPNDTFSLGAAASIASNNSNASESFLASPGSEATDKITSAVNTMTTHLADAIQTEAIISTFVVLLWVMIVLLGLFRALFLSFKRDKHRGEGGPSTAGDIPMEDQRPHSPAAPAYEPPREPRTFPTFGARTPNVSEESSDHETEWQDRKLGFAGARALTPEAVRAGVLRSSSYGHVVNEKR</sequence>
<keyword evidence="7 10" id="KW-1133">Transmembrane helix</keyword>
<accession>A0A5M8PZR4</accession>
<dbReference type="AlphaFoldDB" id="A0A5M8PZR4"/>
<evidence type="ECO:0000256" key="1">
    <source>
        <dbReference type="ARBA" id="ARBA00002512"/>
    </source>
</evidence>
<feature type="transmembrane region" description="Helical" evidence="10">
    <location>
        <begin position="332"/>
        <end position="350"/>
    </location>
</feature>
<comment type="caution">
    <text evidence="12">The sequence shown here is derived from an EMBL/GenBank/DDBJ whole genome shotgun (WGS) entry which is preliminary data.</text>
</comment>
<keyword evidence="9" id="KW-0325">Glycoprotein</keyword>
<gene>
    <name evidence="12" type="ORF">FRX48_01352</name>
</gene>
<evidence type="ECO:0000256" key="3">
    <source>
        <dbReference type="ARBA" id="ARBA00010780"/>
    </source>
</evidence>
<feature type="region of interest" description="Disordered" evidence="11">
    <location>
        <begin position="1"/>
        <end position="20"/>
    </location>
</feature>
<feature type="transmembrane region" description="Helical" evidence="10">
    <location>
        <begin position="64"/>
        <end position="84"/>
    </location>
</feature>
<evidence type="ECO:0000256" key="5">
    <source>
        <dbReference type="ARBA" id="ARBA00022692"/>
    </source>
</evidence>
<evidence type="ECO:0000256" key="11">
    <source>
        <dbReference type="SAM" id="MobiDB-lite"/>
    </source>
</evidence>
<feature type="region of interest" description="Disordered" evidence="11">
    <location>
        <begin position="646"/>
        <end position="704"/>
    </location>
</feature>
<comment type="similarity">
    <text evidence="3 10">Belongs to the PRM1 family.</text>
</comment>
<feature type="transmembrane region" description="Helical" evidence="10">
    <location>
        <begin position="159"/>
        <end position="178"/>
    </location>
</feature>
<keyword evidence="4 10" id="KW-1003">Cell membrane</keyword>
<keyword evidence="8 10" id="KW-0472">Membrane</keyword>
<dbReference type="GO" id="GO:0032220">
    <property type="term" value="P:plasma membrane fusion involved in cytogamy"/>
    <property type="evidence" value="ECO:0007669"/>
    <property type="project" value="TreeGrafter"/>
</dbReference>
<feature type="transmembrane region" description="Helical" evidence="10">
    <location>
        <begin position="616"/>
        <end position="639"/>
    </location>
</feature>
<feature type="compositionally biased region" description="Polar residues" evidence="11">
    <location>
        <begin position="1"/>
        <end position="11"/>
    </location>
</feature>